<evidence type="ECO:0000256" key="5">
    <source>
        <dbReference type="SAM" id="MobiDB-lite"/>
    </source>
</evidence>
<comment type="caution">
    <text evidence="6">The sequence shown here is derived from an EMBL/GenBank/DDBJ whole genome shotgun (WGS) entry which is preliminary data.</text>
</comment>
<dbReference type="SUPFAM" id="SSF50447">
    <property type="entry name" value="Translation proteins"/>
    <property type="match status" value="1"/>
</dbReference>
<dbReference type="FunFam" id="2.40.10.190:FF:000001">
    <property type="entry name" value="60S ribosomal protein L35a"/>
    <property type="match status" value="1"/>
</dbReference>
<dbReference type="InterPro" id="IPR038661">
    <property type="entry name" value="Ribosomal_eL33_sf"/>
</dbReference>
<dbReference type="Pfam" id="PF01247">
    <property type="entry name" value="Ribosomal_L35Ae"/>
    <property type="match status" value="1"/>
</dbReference>
<feature type="compositionally biased region" description="Pro residues" evidence="5">
    <location>
        <begin position="998"/>
        <end position="1012"/>
    </location>
</feature>
<accession>A0A9P8A8E5</accession>
<dbReference type="Proteomes" id="UP000717515">
    <property type="component" value="Unassembled WGS sequence"/>
</dbReference>
<feature type="compositionally biased region" description="Polar residues" evidence="5">
    <location>
        <begin position="969"/>
        <end position="990"/>
    </location>
</feature>
<feature type="region of interest" description="Disordered" evidence="5">
    <location>
        <begin position="946"/>
        <end position="1047"/>
    </location>
</feature>
<feature type="compositionally biased region" description="Basic and acidic residues" evidence="5">
    <location>
        <begin position="894"/>
        <end position="905"/>
    </location>
</feature>
<feature type="compositionally biased region" description="Polar residues" evidence="5">
    <location>
        <begin position="1"/>
        <end position="14"/>
    </location>
</feature>
<evidence type="ECO:0000256" key="2">
    <source>
        <dbReference type="ARBA" id="ARBA00022980"/>
    </source>
</evidence>
<evidence type="ECO:0000313" key="6">
    <source>
        <dbReference type="EMBL" id="KAG9326178.1"/>
    </source>
</evidence>
<dbReference type="InterPro" id="IPR009000">
    <property type="entry name" value="Transl_B-barrel_sf"/>
</dbReference>
<proteinExistence type="inferred from homology"/>
<feature type="compositionally biased region" description="Low complexity" evidence="5">
    <location>
        <begin position="15"/>
        <end position="29"/>
    </location>
</feature>
<feature type="region of interest" description="Disordered" evidence="5">
    <location>
        <begin position="1"/>
        <end position="169"/>
    </location>
</feature>
<dbReference type="EMBL" id="JAIFTL010000024">
    <property type="protein sequence ID" value="KAG9326178.1"/>
    <property type="molecule type" value="Genomic_DNA"/>
</dbReference>
<name>A0A9P8A8E5_MORAP</name>
<reference evidence="6" key="1">
    <citation type="submission" date="2021-07" db="EMBL/GenBank/DDBJ databases">
        <title>Draft genome of Mortierella alpina, strain LL118, isolated from an aspen leaf litter sample.</title>
        <authorList>
            <person name="Yang S."/>
            <person name="Vinatzer B.A."/>
        </authorList>
    </citation>
    <scope>NUCLEOTIDE SEQUENCE</scope>
    <source>
        <strain evidence="6">LL118</strain>
    </source>
</reference>
<feature type="compositionally biased region" description="Basic and acidic residues" evidence="5">
    <location>
        <begin position="632"/>
        <end position="642"/>
    </location>
</feature>
<dbReference type="HAMAP" id="MF_00573">
    <property type="entry name" value="Ribosomal_eL33"/>
    <property type="match status" value="1"/>
</dbReference>
<gene>
    <name evidence="6" type="ORF">KVV02_001062</name>
</gene>
<dbReference type="GO" id="GO:0006412">
    <property type="term" value="P:translation"/>
    <property type="evidence" value="ECO:0007669"/>
    <property type="project" value="InterPro"/>
</dbReference>
<feature type="coiled-coil region" evidence="4">
    <location>
        <begin position="303"/>
        <end position="383"/>
    </location>
</feature>
<feature type="compositionally biased region" description="Low complexity" evidence="5">
    <location>
        <begin position="1019"/>
        <end position="1039"/>
    </location>
</feature>
<evidence type="ECO:0000313" key="7">
    <source>
        <dbReference type="Proteomes" id="UP000717515"/>
    </source>
</evidence>
<feature type="compositionally biased region" description="Low complexity" evidence="5">
    <location>
        <begin position="212"/>
        <end position="226"/>
    </location>
</feature>
<feature type="coiled-coil region" evidence="4">
    <location>
        <begin position="240"/>
        <end position="267"/>
    </location>
</feature>
<evidence type="ECO:0000256" key="1">
    <source>
        <dbReference type="ARBA" id="ARBA00009269"/>
    </source>
</evidence>
<feature type="coiled-coil region" evidence="4">
    <location>
        <begin position="1093"/>
        <end position="1200"/>
    </location>
</feature>
<dbReference type="Gene3D" id="2.40.10.190">
    <property type="entry name" value="translation elongation factor selb, chain A, domain 4"/>
    <property type="match status" value="1"/>
</dbReference>
<feature type="compositionally biased region" description="Basic and acidic residues" evidence="5">
    <location>
        <begin position="679"/>
        <end position="689"/>
    </location>
</feature>
<keyword evidence="3" id="KW-0687">Ribonucleoprotein</keyword>
<feature type="coiled-coil region" evidence="4">
    <location>
        <begin position="780"/>
        <end position="852"/>
    </location>
</feature>
<dbReference type="GO" id="GO:1990904">
    <property type="term" value="C:ribonucleoprotein complex"/>
    <property type="evidence" value="ECO:0007669"/>
    <property type="project" value="UniProtKB-KW"/>
</dbReference>
<feature type="compositionally biased region" description="Basic and acidic residues" evidence="5">
    <location>
        <begin position="137"/>
        <end position="149"/>
    </location>
</feature>
<feature type="region of interest" description="Disordered" evidence="5">
    <location>
        <begin position="670"/>
        <end position="711"/>
    </location>
</feature>
<dbReference type="Gene3D" id="1.10.287.1490">
    <property type="match status" value="1"/>
</dbReference>
<sequence length="1297" mass="142992">MDTASTMQVDSSLLQDPQAPASDQAQRPQTAVQPVQIGSPANSDTPAQAPAAIASFHNSLEFDLESSPSPATDTRDDDTVPATPVTPTTPTTPSSTSVDSSVTRSDTNRFGAKKIRVNPNSNISRRITMLAAGKNENGSDLHTTDHTRAPDNGSSSGQITPDPSDYPDSFFEELLRQDQTTLSRSFTTMPKPASRPTSTLTSKNSLPSKLPSTNGSSRYSTSSITSKDGDAMAEPAFVPSGDLEEDLKRLQAELAKTKDTKAKAEADAKAQRVTVMSLKTEVQLVRNVLKRRETELGDVKDMSGAYEGELSELRRKLENSERELSKGQGEMAAKVRALERLRDESITRIQTLDQEIKKLREQLQEAEKKNAEAQSEILGLREELEELTPFRAAAGEQREFSAQEPTKVKELSLQITDLEDTRDIQAALIEELETKITTVEAEALEFKGKAELEYEALSDGFKVLKTRRSEEIKVLKAELEQHKLQEQIIEKLQADIDQLQAALALVASSQSTENARINQVTAELNEALALKDQEVVQVRQSMTEFEESHNRLVGSLQATLATINEEADSARKSRDEAVTALESLREELEALRHSLPINNKHMSLSQWSAEQQQLQQEQLQAIRELEEKLDGQVEGVKEDQQRADLLGENTKRKSQQLSLDMEHHLQLSNAMVQQSASEQQEKDKVTKVDDSDEMAAPSTSSKDSAAGKDESGTISVRTMLKFLSQLQGRSSDLPEKATHVRDGTEATIVSADSEHDYENQLRVYLTSLNDPSLVEPWAKEKGLENEIGQLEQKIQSLLSDLSVSDQKRTEAELQLQAMESKEQELTLKETSLREKELVLQNKEKALAMEDEERQKRADSFPMTPPFSAPITPFGSPGNADLLPSLMAAHLSTSSDKDQANDRDDGTVGAMVDEDGKRQQAEISAQQSKLIRSLEEKIAELEKRASLPAMDEHQIQSSFPSPPMSVVGARNSQSGSIGGSNLTRISSQTLRSSLLSNPPDTPPPTIALPPIPTSPEYEASHNSSRSSLSVVGEEAGSSSSSRKKSGLGFTVSSDLSTKAATAAATEAAVAAAVAKSLESQRELGEKLELSMTELINTRSMYKELESELTMLQNKKLGQSSLELEVQKLRQENAELTQVLEEIRKSLDQSQTQARGLEALKMQLEAQVQKERQLKDEATRAQDHLQEKLEEEKQKKKGLYAKGRVLGFKRAKRNQRPDISLVQIEGVKTAADTEFYLGKRIAFVYRAKREVNGSKIRCIWGRITRSHGGSGAVKARFRNNLPAKSFGASVRVMMYPSRV</sequence>
<dbReference type="GO" id="GO:0003735">
    <property type="term" value="F:structural constituent of ribosome"/>
    <property type="evidence" value="ECO:0007669"/>
    <property type="project" value="InterPro"/>
</dbReference>
<evidence type="ECO:0000256" key="3">
    <source>
        <dbReference type="ARBA" id="ARBA00023274"/>
    </source>
</evidence>
<keyword evidence="4" id="KW-0175">Coiled coil</keyword>
<protein>
    <submittedName>
        <fullName evidence="6">Uncharacterized protein</fullName>
    </submittedName>
</protein>
<feature type="coiled-coil region" evidence="4">
    <location>
        <begin position="415"/>
        <end position="509"/>
    </location>
</feature>
<dbReference type="InterPro" id="IPR001780">
    <property type="entry name" value="Ribosomal_eL33"/>
</dbReference>
<dbReference type="GO" id="GO:0005840">
    <property type="term" value="C:ribosome"/>
    <property type="evidence" value="ECO:0007669"/>
    <property type="project" value="UniProtKB-KW"/>
</dbReference>
<feature type="region of interest" description="Disordered" evidence="5">
    <location>
        <begin position="632"/>
        <end position="656"/>
    </location>
</feature>
<comment type="similarity">
    <text evidence="1">Belongs to the eukaryotic ribosomal protein eL33 family.</text>
</comment>
<keyword evidence="2" id="KW-0689">Ribosomal protein</keyword>
<evidence type="ECO:0000256" key="4">
    <source>
        <dbReference type="SAM" id="Coils"/>
    </source>
</evidence>
<feature type="compositionally biased region" description="Polar residues" evidence="5">
    <location>
        <begin position="152"/>
        <end position="161"/>
    </location>
</feature>
<dbReference type="PANTHER" id="PTHR10902">
    <property type="entry name" value="60S RIBOSOMAL PROTEIN L35A"/>
    <property type="match status" value="1"/>
</dbReference>
<feature type="compositionally biased region" description="Polar residues" evidence="5">
    <location>
        <begin position="195"/>
        <end position="211"/>
    </location>
</feature>
<feature type="compositionally biased region" description="Low complexity" evidence="5">
    <location>
        <begin position="80"/>
        <end position="105"/>
    </location>
</feature>
<feature type="region of interest" description="Disordered" evidence="5">
    <location>
        <begin position="182"/>
        <end position="232"/>
    </location>
</feature>
<feature type="region of interest" description="Disordered" evidence="5">
    <location>
        <begin position="891"/>
        <end position="919"/>
    </location>
</feature>
<organism evidence="6 7">
    <name type="scientific">Mortierella alpina</name>
    <name type="common">Oleaginous fungus</name>
    <name type="synonym">Mortierella renispora</name>
    <dbReference type="NCBI Taxonomy" id="64518"/>
    <lineage>
        <taxon>Eukaryota</taxon>
        <taxon>Fungi</taxon>
        <taxon>Fungi incertae sedis</taxon>
        <taxon>Mucoromycota</taxon>
        <taxon>Mortierellomycotina</taxon>
        <taxon>Mortierellomycetes</taxon>
        <taxon>Mortierellales</taxon>
        <taxon>Mortierellaceae</taxon>
        <taxon>Mortierella</taxon>
    </lineage>
</organism>